<evidence type="ECO:0000256" key="10">
    <source>
        <dbReference type="ARBA" id="ARBA00048552"/>
    </source>
</evidence>
<dbReference type="SUPFAM" id="SSF63562">
    <property type="entry name" value="RPB6/omega subunit-like"/>
    <property type="match status" value="1"/>
</dbReference>
<reference evidence="15" key="2">
    <citation type="submission" date="2016-10" db="EMBL/GenBank/DDBJ databases">
        <authorList>
            <person name="Varghese N."/>
        </authorList>
    </citation>
    <scope>NUCLEOTIDE SEQUENCE [LARGE SCALE GENOMIC DNA]</scope>
    <source>
        <strain evidence="15">DSM 20639</strain>
    </source>
</reference>
<evidence type="ECO:0000313" key="14">
    <source>
        <dbReference type="EMBL" id="SDE33430.1"/>
    </source>
</evidence>
<keyword evidence="5 11" id="KW-0808">Transferase</keyword>
<dbReference type="GO" id="GO:0000428">
    <property type="term" value="C:DNA-directed RNA polymerase complex"/>
    <property type="evidence" value="ECO:0007669"/>
    <property type="project" value="UniProtKB-KW"/>
</dbReference>
<evidence type="ECO:0000256" key="2">
    <source>
        <dbReference type="ARBA" id="ARBA00012418"/>
    </source>
</evidence>
<evidence type="ECO:0000256" key="1">
    <source>
        <dbReference type="ARBA" id="ARBA00006711"/>
    </source>
</evidence>
<dbReference type="GO" id="GO:0003677">
    <property type="term" value="F:DNA binding"/>
    <property type="evidence" value="ECO:0007669"/>
    <property type="project" value="UniProtKB-UniRule"/>
</dbReference>
<dbReference type="AlphaFoldDB" id="A0A1G7C3T1"/>
<evidence type="ECO:0000313" key="13">
    <source>
        <dbReference type="EMBL" id="MDY5153134.1"/>
    </source>
</evidence>
<keyword evidence="15" id="KW-1185">Reference proteome</keyword>
<accession>A0A1G7C3T1</accession>
<dbReference type="NCBIfam" id="TIGR00690">
    <property type="entry name" value="rpoZ"/>
    <property type="match status" value="1"/>
</dbReference>
<evidence type="ECO:0000256" key="5">
    <source>
        <dbReference type="ARBA" id="ARBA00022679"/>
    </source>
</evidence>
<dbReference type="InterPro" id="IPR036161">
    <property type="entry name" value="RPB6/omega-like_sf"/>
</dbReference>
<evidence type="ECO:0000256" key="6">
    <source>
        <dbReference type="ARBA" id="ARBA00022695"/>
    </source>
</evidence>
<reference evidence="13" key="3">
    <citation type="submission" date="2023-10" db="EMBL/GenBank/DDBJ databases">
        <title>Whole Genome based description of the genera Actinobaculum and Actinotignum reveals a complex phylogenetic relationship within the species included in the genus Actinotignum.</title>
        <authorList>
            <person name="Jensen C.S."/>
            <person name="Dargis R."/>
            <person name="Kemp M."/>
            <person name="Christensen J.J."/>
        </authorList>
    </citation>
    <scope>NUCLEOTIDE SEQUENCE</scope>
    <source>
        <strain evidence="13">Actinobaculum_suis_CCUG19206T</strain>
    </source>
</reference>
<keyword evidence="6 11" id="KW-0548">Nucleotidyltransferase</keyword>
<evidence type="ECO:0000256" key="9">
    <source>
        <dbReference type="ARBA" id="ARBA00029924"/>
    </source>
</evidence>
<dbReference type="EMBL" id="JAWNFU010000002">
    <property type="protein sequence ID" value="MDY5153134.1"/>
    <property type="molecule type" value="Genomic_DNA"/>
</dbReference>
<dbReference type="SMART" id="SM01409">
    <property type="entry name" value="RNA_pol_Rpb6"/>
    <property type="match status" value="1"/>
</dbReference>
<dbReference type="GO" id="GO:0003899">
    <property type="term" value="F:DNA-directed RNA polymerase activity"/>
    <property type="evidence" value="ECO:0007669"/>
    <property type="project" value="UniProtKB-UniRule"/>
</dbReference>
<reference evidence="14" key="1">
    <citation type="submission" date="2016-10" db="EMBL/GenBank/DDBJ databases">
        <authorList>
            <person name="de Groot N.N."/>
        </authorList>
    </citation>
    <scope>NUCLEOTIDE SEQUENCE [LARGE SCALE GENOMIC DNA]</scope>
    <source>
        <strain evidence="14">DSM 20639</strain>
    </source>
</reference>
<protein>
    <recommendedName>
        <fullName evidence="3 11">DNA-directed RNA polymerase subunit omega</fullName>
        <shortName evidence="11">RNAP omega subunit</shortName>
        <ecNumber evidence="2 11">2.7.7.6</ecNumber>
    </recommendedName>
    <alternativeName>
        <fullName evidence="11">RNA polymerase omega subunit</fullName>
    </alternativeName>
    <alternativeName>
        <fullName evidence="9 11">Transcriptase subunit omega</fullName>
    </alternativeName>
</protein>
<comment type="subunit">
    <text evidence="8 11">The RNAP catalytic core consists of 2 alpha, 1 beta, 1 beta' and 1 omega subunit. When a sigma factor is associated with the core the holoenzyme is formed, which can initiate transcription.</text>
</comment>
<dbReference type="Proteomes" id="UP001273799">
    <property type="component" value="Unassembled WGS sequence"/>
</dbReference>
<evidence type="ECO:0000256" key="7">
    <source>
        <dbReference type="ARBA" id="ARBA00023163"/>
    </source>
</evidence>
<dbReference type="InterPro" id="IPR006110">
    <property type="entry name" value="Pol_omega/Rpo6/RPB6"/>
</dbReference>
<dbReference type="Pfam" id="PF01192">
    <property type="entry name" value="RNA_pol_Rpb6"/>
    <property type="match status" value="1"/>
</dbReference>
<dbReference type="PANTHER" id="PTHR34476:SF1">
    <property type="entry name" value="DNA-DIRECTED RNA POLYMERASE SUBUNIT OMEGA"/>
    <property type="match status" value="1"/>
</dbReference>
<name>A0A1G7C3T1_9ACTO</name>
<dbReference type="Gene3D" id="3.90.940.10">
    <property type="match status" value="1"/>
</dbReference>
<proteinExistence type="inferred from homology"/>
<keyword evidence="4 11" id="KW-0240">DNA-directed RNA polymerase</keyword>
<gene>
    <name evidence="11 13" type="primary">rpoZ</name>
    <name evidence="13" type="ORF">R6G71_03595</name>
    <name evidence="14" type="ORF">SAMN05421878_10680</name>
</gene>
<feature type="compositionally biased region" description="Low complexity" evidence="12">
    <location>
        <begin position="106"/>
        <end position="133"/>
    </location>
</feature>
<feature type="compositionally biased region" description="Acidic residues" evidence="12">
    <location>
        <begin position="134"/>
        <end position="143"/>
    </location>
</feature>
<comment type="similarity">
    <text evidence="1 11">Belongs to the RNA polymerase subunit omega family.</text>
</comment>
<dbReference type="PANTHER" id="PTHR34476">
    <property type="entry name" value="DNA-DIRECTED RNA POLYMERASE SUBUNIT OMEGA"/>
    <property type="match status" value="1"/>
</dbReference>
<dbReference type="RefSeq" id="WP_083330068.1">
    <property type="nucleotide sequence ID" value="NZ_FNAU01000006.1"/>
</dbReference>
<dbReference type="GO" id="GO:0006351">
    <property type="term" value="P:DNA-templated transcription"/>
    <property type="evidence" value="ECO:0007669"/>
    <property type="project" value="UniProtKB-UniRule"/>
</dbReference>
<sequence>MFGTVPEPEGITRPPIDDLLAKIPSKYALCVVSSQRAQQINTYRQEMARGDANITSYGALVAADPEEKPLSIALRELVDGKLDWTIDGHGPQDIVPEAELAAGGAAVADASEAANAPAPTDTAAEVETAATEADAPEVADEAQ</sequence>
<evidence type="ECO:0000313" key="15">
    <source>
        <dbReference type="Proteomes" id="UP000182744"/>
    </source>
</evidence>
<dbReference type="Proteomes" id="UP000182744">
    <property type="component" value="Unassembled WGS sequence"/>
</dbReference>
<dbReference type="HAMAP" id="MF_00366">
    <property type="entry name" value="RNApol_bact_RpoZ"/>
    <property type="match status" value="1"/>
</dbReference>
<comment type="function">
    <text evidence="11">Promotes RNA polymerase assembly. Latches the N- and C-terminal regions of the beta' subunit thereby facilitating its interaction with the beta and alpha subunits.</text>
</comment>
<organism evidence="14 15">
    <name type="scientific">Actinobaculum suis</name>
    <dbReference type="NCBI Taxonomy" id="1657"/>
    <lineage>
        <taxon>Bacteria</taxon>
        <taxon>Bacillati</taxon>
        <taxon>Actinomycetota</taxon>
        <taxon>Actinomycetes</taxon>
        <taxon>Actinomycetales</taxon>
        <taxon>Actinomycetaceae</taxon>
        <taxon>Actinobaculum</taxon>
    </lineage>
</organism>
<evidence type="ECO:0000256" key="8">
    <source>
        <dbReference type="ARBA" id="ARBA00025935"/>
    </source>
</evidence>
<evidence type="ECO:0000256" key="3">
    <source>
        <dbReference type="ARBA" id="ARBA00013725"/>
    </source>
</evidence>
<comment type="catalytic activity">
    <reaction evidence="10 11">
        <text>RNA(n) + a ribonucleoside 5'-triphosphate = RNA(n+1) + diphosphate</text>
        <dbReference type="Rhea" id="RHEA:21248"/>
        <dbReference type="Rhea" id="RHEA-COMP:14527"/>
        <dbReference type="Rhea" id="RHEA-COMP:17342"/>
        <dbReference type="ChEBI" id="CHEBI:33019"/>
        <dbReference type="ChEBI" id="CHEBI:61557"/>
        <dbReference type="ChEBI" id="CHEBI:140395"/>
        <dbReference type="EC" id="2.7.7.6"/>
    </reaction>
</comment>
<dbReference type="InterPro" id="IPR003716">
    <property type="entry name" value="DNA-dir_RNA_pol_omega"/>
</dbReference>
<dbReference type="EMBL" id="FNAU01000006">
    <property type="protein sequence ID" value="SDE33430.1"/>
    <property type="molecule type" value="Genomic_DNA"/>
</dbReference>
<evidence type="ECO:0000256" key="12">
    <source>
        <dbReference type="SAM" id="MobiDB-lite"/>
    </source>
</evidence>
<evidence type="ECO:0000256" key="11">
    <source>
        <dbReference type="HAMAP-Rule" id="MF_00366"/>
    </source>
</evidence>
<feature type="region of interest" description="Disordered" evidence="12">
    <location>
        <begin position="106"/>
        <end position="143"/>
    </location>
</feature>
<evidence type="ECO:0000256" key="4">
    <source>
        <dbReference type="ARBA" id="ARBA00022478"/>
    </source>
</evidence>
<dbReference type="EC" id="2.7.7.6" evidence="2 11"/>
<keyword evidence="7 11" id="KW-0804">Transcription</keyword>